<proteinExistence type="predicted"/>
<dbReference type="GO" id="GO:0000160">
    <property type="term" value="P:phosphorelay signal transduction system"/>
    <property type="evidence" value="ECO:0007669"/>
    <property type="project" value="InterPro"/>
</dbReference>
<sequence>MGLKLLIVDDSELIRNSLQSLLHDITGLESIATAATLSQAIERVRSSWPAMLVLDLHLADGNAISRIGLMKKLVPTLQIAVLTNDASEFNRIRCMQAGANWFFDKSIEFEDLIDVIRQSGLFTLNAEHRKLS</sequence>
<gene>
    <name evidence="3" type="primary">devR_6</name>
    <name evidence="3" type="ORF">GALL_447380</name>
</gene>
<evidence type="ECO:0000313" key="3">
    <source>
        <dbReference type="EMBL" id="OIQ73622.1"/>
    </source>
</evidence>
<dbReference type="Gene3D" id="3.40.50.2300">
    <property type="match status" value="1"/>
</dbReference>
<dbReference type="SUPFAM" id="SSF52172">
    <property type="entry name" value="CheY-like"/>
    <property type="match status" value="1"/>
</dbReference>
<keyword evidence="1" id="KW-0597">Phosphoprotein</keyword>
<dbReference type="EMBL" id="MLJW01002800">
    <property type="protein sequence ID" value="OIQ73622.1"/>
    <property type="molecule type" value="Genomic_DNA"/>
</dbReference>
<accession>A0A1J5PPV9</accession>
<dbReference type="SMART" id="SM00448">
    <property type="entry name" value="REC"/>
    <property type="match status" value="1"/>
</dbReference>
<evidence type="ECO:0000259" key="2">
    <source>
        <dbReference type="PROSITE" id="PS50110"/>
    </source>
</evidence>
<dbReference type="InterPro" id="IPR058245">
    <property type="entry name" value="NreC/VraR/RcsB-like_REC"/>
</dbReference>
<dbReference type="AlphaFoldDB" id="A0A1J5PPV9"/>
<dbReference type="PROSITE" id="PS50110">
    <property type="entry name" value="RESPONSE_REGULATORY"/>
    <property type="match status" value="1"/>
</dbReference>
<dbReference type="InterPro" id="IPR001789">
    <property type="entry name" value="Sig_transdc_resp-reg_receiver"/>
</dbReference>
<reference evidence="3" key="1">
    <citation type="submission" date="2016-10" db="EMBL/GenBank/DDBJ databases">
        <title>Sequence of Gallionella enrichment culture.</title>
        <authorList>
            <person name="Poehlein A."/>
            <person name="Muehling M."/>
            <person name="Daniel R."/>
        </authorList>
    </citation>
    <scope>NUCLEOTIDE SEQUENCE</scope>
</reference>
<dbReference type="InterPro" id="IPR011006">
    <property type="entry name" value="CheY-like_superfamily"/>
</dbReference>
<dbReference type="Pfam" id="PF00072">
    <property type="entry name" value="Response_reg"/>
    <property type="match status" value="1"/>
</dbReference>
<organism evidence="3">
    <name type="scientific">mine drainage metagenome</name>
    <dbReference type="NCBI Taxonomy" id="410659"/>
    <lineage>
        <taxon>unclassified sequences</taxon>
        <taxon>metagenomes</taxon>
        <taxon>ecological metagenomes</taxon>
    </lineage>
</organism>
<dbReference type="InterPro" id="IPR050595">
    <property type="entry name" value="Bact_response_regulator"/>
</dbReference>
<feature type="domain" description="Response regulatory" evidence="2">
    <location>
        <begin position="4"/>
        <end position="120"/>
    </location>
</feature>
<evidence type="ECO:0000256" key="1">
    <source>
        <dbReference type="ARBA" id="ARBA00022553"/>
    </source>
</evidence>
<dbReference type="PANTHER" id="PTHR44591">
    <property type="entry name" value="STRESS RESPONSE REGULATOR PROTEIN 1"/>
    <property type="match status" value="1"/>
</dbReference>
<dbReference type="CDD" id="cd17535">
    <property type="entry name" value="REC_NarL-like"/>
    <property type="match status" value="1"/>
</dbReference>
<comment type="caution">
    <text evidence="3">The sequence shown here is derived from an EMBL/GenBank/DDBJ whole genome shotgun (WGS) entry which is preliminary data.</text>
</comment>
<name>A0A1J5PPV9_9ZZZZ</name>
<dbReference type="PANTHER" id="PTHR44591:SF3">
    <property type="entry name" value="RESPONSE REGULATORY DOMAIN-CONTAINING PROTEIN"/>
    <property type="match status" value="1"/>
</dbReference>
<protein>
    <submittedName>
        <fullName evidence="3">Transcriptional regulatory protein DevR (DosR)</fullName>
    </submittedName>
</protein>